<evidence type="ECO:0000313" key="8">
    <source>
        <dbReference type="EMBL" id="XDK33378.1"/>
    </source>
</evidence>
<evidence type="ECO:0000256" key="5">
    <source>
        <dbReference type="ARBA" id="ARBA00023136"/>
    </source>
</evidence>
<evidence type="ECO:0000259" key="7">
    <source>
        <dbReference type="Pfam" id="PF12698"/>
    </source>
</evidence>
<sequence>MKRALQTRLIHWKKQKLSLLFWLVLPLLITGVSMSFVEKVKEDSKVPVGIVQEEDTELANALVRSMEESPFIQVEVLSEPHAVSLLEKHELDSVFIIRQGYEENIEKGNRNRLLVGMESNLSFAYNVVSEMIISFVQQDAGRIKAVLEIENLHEQHNETAPSWEALIEHSKEIENEQHLMDTTLQFKDGEIIEESEGTTIEPWTIWAYIALLSTMLMFDWIIKERRANVRERFLFTRMTFKNYLAQHFLIYTGLLFLFDLLTMFIFHYYYQETISLQFISALLLFRMMINMSSFILALWIRHPYVLYTTGFAVTLISALTSIISLTSVKMTWFQWFHPIQAFLTGDHINIWLIISSIIFVFWFVRREDPYVKDSVTF</sequence>
<accession>A0AB39HQC1</accession>
<evidence type="ECO:0000256" key="2">
    <source>
        <dbReference type="ARBA" id="ARBA00022475"/>
    </source>
</evidence>
<dbReference type="Pfam" id="PF12698">
    <property type="entry name" value="ABC2_membrane_3"/>
    <property type="match status" value="1"/>
</dbReference>
<feature type="transmembrane region" description="Helical" evidence="6">
    <location>
        <begin position="203"/>
        <end position="222"/>
    </location>
</feature>
<feature type="transmembrane region" description="Helical" evidence="6">
    <location>
        <begin position="304"/>
        <end position="328"/>
    </location>
</feature>
<keyword evidence="5 6" id="KW-0472">Membrane</keyword>
<dbReference type="InterPro" id="IPR051449">
    <property type="entry name" value="ABC-2_transporter_component"/>
</dbReference>
<reference evidence="8" key="1">
    <citation type="submission" date="2024-07" db="EMBL/GenBank/DDBJ databases">
        <title>Halotolerant mesophilic bacterium Ornithinibacillus sp. 4-3, sp. nov., isolated from soil.</title>
        <authorList>
            <person name="Sidarenka A.V."/>
            <person name="Guliayeva D.E."/>
            <person name="Leanovich S.I."/>
            <person name="Hileuskaya K.S."/>
            <person name="Akhremchuk A.E."/>
            <person name="Sikolenko M.A."/>
            <person name="Valentovich L.N."/>
        </authorList>
    </citation>
    <scope>NUCLEOTIDE SEQUENCE</scope>
    <source>
        <strain evidence="8">4-3</strain>
    </source>
</reference>
<dbReference type="Gene3D" id="3.40.1710.10">
    <property type="entry name" value="abc type-2 transporter like domain"/>
    <property type="match status" value="1"/>
</dbReference>
<protein>
    <submittedName>
        <fullName evidence="8">ABC transporter permease</fullName>
    </submittedName>
</protein>
<dbReference type="RefSeq" id="WP_368654060.1">
    <property type="nucleotide sequence ID" value="NZ_CP162599.1"/>
</dbReference>
<evidence type="ECO:0000256" key="4">
    <source>
        <dbReference type="ARBA" id="ARBA00022989"/>
    </source>
</evidence>
<dbReference type="InterPro" id="IPR013525">
    <property type="entry name" value="ABC2_TM"/>
</dbReference>
<keyword evidence="4 6" id="KW-1133">Transmembrane helix</keyword>
<dbReference type="PANTHER" id="PTHR30294">
    <property type="entry name" value="MEMBRANE COMPONENT OF ABC TRANSPORTER YHHJ-RELATED"/>
    <property type="match status" value="1"/>
</dbReference>
<keyword evidence="3 6" id="KW-0812">Transmembrane</keyword>
<dbReference type="PANTHER" id="PTHR30294:SF29">
    <property type="entry name" value="MULTIDRUG ABC TRANSPORTER PERMEASE YBHS-RELATED"/>
    <property type="match status" value="1"/>
</dbReference>
<keyword evidence="2" id="KW-1003">Cell membrane</keyword>
<name>A0AB39HQC1_9BACI</name>
<evidence type="ECO:0000256" key="6">
    <source>
        <dbReference type="SAM" id="Phobius"/>
    </source>
</evidence>
<feature type="transmembrane region" description="Helical" evidence="6">
    <location>
        <begin position="243"/>
        <end position="270"/>
    </location>
</feature>
<evidence type="ECO:0000256" key="1">
    <source>
        <dbReference type="ARBA" id="ARBA00004651"/>
    </source>
</evidence>
<proteinExistence type="predicted"/>
<organism evidence="8">
    <name type="scientific">Ornithinibacillus sp. 4-3</name>
    <dbReference type="NCBI Taxonomy" id="3231488"/>
    <lineage>
        <taxon>Bacteria</taxon>
        <taxon>Bacillati</taxon>
        <taxon>Bacillota</taxon>
        <taxon>Bacilli</taxon>
        <taxon>Bacillales</taxon>
        <taxon>Bacillaceae</taxon>
        <taxon>Ornithinibacillus</taxon>
    </lineage>
</organism>
<dbReference type="GO" id="GO:0005886">
    <property type="term" value="C:plasma membrane"/>
    <property type="evidence" value="ECO:0007669"/>
    <property type="project" value="UniProtKB-SubCell"/>
</dbReference>
<gene>
    <name evidence="8" type="ORF">AB4Y30_03200</name>
</gene>
<evidence type="ECO:0000256" key="3">
    <source>
        <dbReference type="ARBA" id="ARBA00022692"/>
    </source>
</evidence>
<dbReference type="GO" id="GO:0140359">
    <property type="term" value="F:ABC-type transporter activity"/>
    <property type="evidence" value="ECO:0007669"/>
    <property type="project" value="InterPro"/>
</dbReference>
<comment type="subcellular location">
    <subcellularLocation>
        <location evidence="1">Cell membrane</location>
        <topology evidence="1">Multi-pass membrane protein</topology>
    </subcellularLocation>
</comment>
<feature type="domain" description="ABC-2 type transporter transmembrane" evidence="7">
    <location>
        <begin position="18"/>
        <end position="340"/>
    </location>
</feature>
<feature type="transmembrane region" description="Helical" evidence="6">
    <location>
        <begin position="348"/>
        <end position="364"/>
    </location>
</feature>
<feature type="transmembrane region" description="Helical" evidence="6">
    <location>
        <begin position="276"/>
        <end position="297"/>
    </location>
</feature>
<dbReference type="EMBL" id="CP162599">
    <property type="protein sequence ID" value="XDK33378.1"/>
    <property type="molecule type" value="Genomic_DNA"/>
</dbReference>
<dbReference type="AlphaFoldDB" id="A0AB39HQC1"/>